<proteinExistence type="predicted"/>
<name>A0ABW0NYX2_9HYPH</name>
<sequence length="51" mass="5639">MAPKRNEHAAALSLRAGNAGCAVAVDTRPKIVKAKKGRGSYSRRDFRRDER</sequence>
<evidence type="ECO:0000313" key="2">
    <source>
        <dbReference type="Proteomes" id="UP001596060"/>
    </source>
</evidence>
<accession>A0ABW0NYX2</accession>
<dbReference type="Proteomes" id="UP001596060">
    <property type="component" value="Unassembled WGS sequence"/>
</dbReference>
<keyword evidence="2" id="KW-1185">Reference proteome</keyword>
<protein>
    <recommendedName>
        <fullName evidence="3">Ribosome alternative rescue factor ArfA</fullName>
    </recommendedName>
</protein>
<gene>
    <name evidence="1" type="ORF">ACFPN9_09055</name>
</gene>
<organism evidence="1 2">
    <name type="scientific">Bosea massiliensis</name>
    <dbReference type="NCBI Taxonomy" id="151419"/>
    <lineage>
        <taxon>Bacteria</taxon>
        <taxon>Pseudomonadati</taxon>
        <taxon>Pseudomonadota</taxon>
        <taxon>Alphaproteobacteria</taxon>
        <taxon>Hyphomicrobiales</taxon>
        <taxon>Boseaceae</taxon>
        <taxon>Bosea</taxon>
    </lineage>
</organism>
<dbReference type="EMBL" id="JBHSLU010000017">
    <property type="protein sequence ID" value="MFC5505405.1"/>
    <property type="molecule type" value="Genomic_DNA"/>
</dbReference>
<dbReference type="RefSeq" id="WP_377816534.1">
    <property type="nucleotide sequence ID" value="NZ_JBHSLU010000017.1"/>
</dbReference>
<comment type="caution">
    <text evidence="1">The sequence shown here is derived from an EMBL/GenBank/DDBJ whole genome shotgun (WGS) entry which is preliminary data.</text>
</comment>
<evidence type="ECO:0008006" key="3">
    <source>
        <dbReference type="Google" id="ProtNLM"/>
    </source>
</evidence>
<evidence type="ECO:0000313" key="1">
    <source>
        <dbReference type="EMBL" id="MFC5505405.1"/>
    </source>
</evidence>
<reference evidence="2" key="1">
    <citation type="journal article" date="2019" name="Int. J. Syst. Evol. Microbiol.">
        <title>The Global Catalogue of Microorganisms (GCM) 10K type strain sequencing project: providing services to taxonomists for standard genome sequencing and annotation.</title>
        <authorList>
            <consortium name="The Broad Institute Genomics Platform"/>
            <consortium name="The Broad Institute Genome Sequencing Center for Infectious Disease"/>
            <person name="Wu L."/>
            <person name="Ma J."/>
        </authorList>
    </citation>
    <scope>NUCLEOTIDE SEQUENCE [LARGE SCALE GENOMIC DNA]</scope>
    <source>
        <strain evidence="2">CCUG 43117</strain>
    </source>
</reference>